<sequence length="287" mass="31561">MSDVALSIDAGEVFGFLGPNGAGKTTTIRLLLGLYAPTAGRARVFGHDPWTEAVAVHRRIGYLPGELTLYPRLTGRQILDRFARIRGTDTPGDRRCRDDLVDRFSAELDRPIHTLSKGNVQKIGLLHAFAHRPELLVLDEPTSGLDPLLQDEFARLVRETVATGRTVFLSSHDLDEVQRLVDRVAIIRDGRIVVTDTVENLRATAPKTVRLRFAAPVDPVRFAALDGVAVLGGDGREVELSVTGPIGALLREAAEADAVDMTARPASLDELFRDYYRGEEHRGEEPR</sequence>
<dbReference type="GO" id="GO:0046677">
    <property type="term" value="P:response to antibiotic"/>
    <property type="evidence" value="ECO:0007669"/>
    <property type="project" value="UniProtKB-KW"/>
</dbReference>
<dbReference type="CDD" id="cd03230">
    <property type="entry name" value="ABC_DR_subfamily_A"/>
    <property type="match status" value="1"/>
</dbReference>
<dbReference type="PANTHER" id="PTHR42711">
    <property type="entry name" value="ABC TRANSPORTER ATP-BINDING PROTEIN"/>
    <property type="match status" value="1"/>
</dbReference>
<feature type="domain" description="ABC transporter" evidence="7">
    <location>
        <begin position="1"/>
        <end position="214"/>
    </location>
</feature>
<evidence type="ECO:0000256" key="6">
    <source>
        <dbReference type="ARBA" id="ARBA00023251"/>
    </source>
</evidence>
<dbReference type="GO" id="GO:0005886">
    <property type="term" value="C:plasma membrane"/>
    <property type="evidence" value="ECO:0007669"/>
    <property type="project" value="UniProtKB-SubCell"/>
</dbReference>
<dbReference type="InterPro" id="IPR003439">
    <property type="entry name" value="ABC_transporter-like_ATP-bd"/>
</dbReference>
<dbReference type="Proteomes" id="UP000193577">
    <property type="component" value="Unassembled WGS sequence"/>
</dbReference>
<dbReference type="GO" id="GO:0016887">
    <property type="term" value="F:ATP hydrolysis activity"/>
    <property type="evidence" value="ECO:0007669"/>
    <property type="project" value="InterPro"/>
</dbReference>
<dbReference type="Gene3D" id="3.40.50.300">
    <property type="entry name" value="P-loop containing nucleotide triphosphate hydrolases"/>
    <property type="match status" value="1"/>
</dbReference>
<evidence type="ECO:0000256" key="3">
    <source>
        <dbReference type="ARBA" id="ARBA00022448"/>
    </source>
</evidence>
<evidence type="ECO:0000256" key="4">
    <source>
        <dbReference type="ARBA" id="ARBA00022741"/>
    </source>
</evidence>
<dbReference type="Pfam" id="PF00005">
    <property type="entry name" value="ABC_tran"/>
    <property type="match status" value="1"/>
</dbReference>
<organism evidence="8 9">
    <name type="scientific">Mycolicibacillus koreensis</name>
    <dbReference type="NCBI Taxonomy" id="1069220"/>
    <lineage>
        <taxon>Bacteria</taxon>
        <taxon>Bacillati</taxon>
        <taxon>Actinomycetota</taxon>
        <taxon>Actinomycetes</taxon>
        <taxon>Mycobacteriales</taxon>
        <taxon>Mycobacteriaceae</taxon>
        <taxon>Mycolicibacillus</taxon>
    </lineage>
</organism>
<reference evidence="8 9" key="1">
    <citation type="submission" date="2017-04" db="EMBL/GenBank/DDBJ databases">
        <title>The new phylogeny of genus Mycobacterium.</title>
        <authorList>
            <person name="Tortoli E."/>
            <person name="Trovato A."/>
            <person name="Cirillo D.M."/>
        </authorList>
    </citation>
    <scope>NUCLEOTIDE SEQUENCE [LARGE SCALE GENOMIC DNA]</scope>
    <source>
        <strain evidence="8 9">KCTC 19819</strain>
    </source>
</reference>
<comment type="subcellular location">
    <subcellularLocation>
        <location evidence="1">Cell membrane</location>
        <topology evidence="1">Peripheral membrane protein</topology>
    </subcellularLocation>
</comment>
<keyword evidence="5 8" id="KW-0067">ATP-binding</keyword>
<dbReference type="PROSITE" id="PS50893">
    <property type="entry name" value="ABC_TRANSPORTER_2"/>
    <property type="match status" value="1"/>
</dbReference>
<evidence type="ECO:0000313" key="8">
    <source>
        <dbReference type="EMBL" id="OSC35863.1"/>
    </source>
</evidence>
<name>A0AA91PHN7_9MYCO</name>
<evidence type="ECO:0000259" key="7">
    <source>
        <dbReference type="PROSITE" id="PS50893"/>
    </source>
</evidence>
<dbReference type="InterPro" id="IPR003593">
    <property type="entry name" value="AAA+_ATPase"/>
</dbReference>
<comment type="similarity">
    <text evidence="2">Belongs to the ABC transporter superfamily.</text>
</comment>
<comment type="caution">
    <text evidence="8">The sequence shown here is derived from an EMBL/GenBank/DDBJ whole genome shotgun (WGS) entry which is preliminary data.</text>
</comment>
<gene>
    <name evidence="8" type="ORF">B8W67_01725</name>
</gene>
<keyword evidence="3" id="KW-0813">Transport</keyword>
<dbReference type="PANTHER" id="PTHR42711:SF5">
    <property type="entry name" value="ABC TRANSPORTER ATP-BINDING PROTEIN NATA"/>
    <property type="match status" value="1"/>
</dbReference>
<evidence type="ECO:0000256" key="5">
    <source>
        <dbReference type="ARBA" id="ARBA00022840"/>
    </source>
</evidence>
<evidence type="ECO:0000313" key="9">
    <source>
        <dbReference type="Proteomes" id="UP000193577"/>
    </source>
</evidence>
<keyword evidence="6" id="KW-0046">Antibiotic resistance</keyword>
<dbReference type="InterPro" id="IPR027417">
    <property type="entry name" value="P-loop_NTPase"/>
</dbReference>
<dbReference type="SUPFAM" id="SSF52540">
    <property type="entry name" value="P-loop containing nucleoside triphosphate hydrolases"/>
    <property type="match status" value="1"/>
</dbReference>
<proteinExistence type="inferred from homology"/>
<accession>A0AA91PHN7</accession>
<evidence type="ECO:0000256" key="2">
    <source>
        <dbReference type="ARBA" id="ARBA00005417"/>
    </source>
</evidence>
<evidence type="ECO:0000256" key="1">
    <source>
        <dbReference type="ARBA" id="ARBA00004202"/>
    </source>
</evidence>
<dbReference type="InterPro" id="IPR050763">
    <property type="entry name" value="ABC_transporter_ATP-binding"/>
</dbReference>
<dbReference type="SMART" id="SM00382">
    <property type="entry name" value="AAA"/>
    <property type="match status" value="1"/>
</dbReference>
<dbReference type="GO" id="GO:0005524">
    <property type="term" value="F:ATP binding"/>
    <property type="evidence" value="ECO:0007669"/>
    <property type="project" value="UniProtKB-KW"/>
</dbReference>
<dbReference type="EMBL" id="NCXO01000002">
    <property type="protein sequence ID" value="OSC35863.1"/>
    <property type="molecule type" value="Genomic_DNA"/>
</dbReference>
<keyword evidence="9" id="KW-1185">Reference proteome</keyword>
<keyword evidence="4" id="KW-0547">Nucleotide-binding</keyword>
<protein>
    <submittedName>
        <fullName evidence="8">Transport ATP-binding protein</fullName>
    </submittedName>
</protein>
<dbReference type="AlphaFoldDB" id="A0AA91PHN7"/>